<evidence type="ECO:0000313" key="2">
    <source>
        <dbReference type="Proteomes" id="UP000827976"/>
    </source>
</evidence>
<organism evidence="1 2">
    <name type="scientific">Dioscorea alata</name>
    <name type="common">Purple yam</name>
    <dbReference type="NCBI Taxonomy" id="55571"/>
    <lineage>
        <taxon>Eukaryota</taxon>
        <taxon>Viridiplantae</taxon>
        <taxon>Streptophyta</taxon>
        <taxon>Embryophyta</taxon>
        <taxon>Tracheophyta</taxon>
        <taxon>Spermatophyta</taxon>
        <taxon>Magnoliopsida</taxon>
        <taxon>Liliopsida</taxon>
        <taxon>Dioscoreales</taxon>
        <taxon>Dioscoreaceae</taxon>
        <taxon>Dioscorea</taxon>
    </lineage>
</organism>
<name>A0ACB7WFM0_DIOAL</name>
<dbReference type="EMBL" id="CM037014">
    <property type="protein sequence ID" value="KAH7686579.1"/>
    <property type="molecule type" value="Genomic_DNA"/>
</dbReference>
<keyword evidence="2" id="KW-1185">Reference proteome</keyword>
<evidence type="ECO:0000313" key="1">
    <source>
        <dbReference type="EMBL" id="KAH7686579.1"/>
    </source>
</evidence>
<gene>
    <name evidence="1" type="ORF">IHE45_04G115000</name>
</gene>
<dbReference type="Proteomes" id="UP000827976">
    <property type="component" value="Chromosome 4"/>
</dbReference>
<protein>
    <submittedName>
        <fullName evidence="1">Tetratricopeptide-like helical domain-containing protein</fullName>
    </submittedName>
</protein>
<accession>A0ACB7WFM0</accession>
<sequence length="823" mass="92150">MFRSILNASITTFVYPSLSHVKRRHFTNPRVLPPFTLHNYRVCGSSSGNHGSMIDVFRILGPLDCLFPSLDPNPYVTLLRRCIKTRNFVLGGFVHSQLIKLGLENELMVSNVLLDLYAKLGFLDCGLKLFDEMPDRDLISWCTLISGFVAHGFELEAYGLFRRMLKNGVRPNHFVISSVLKGCAMSGVLRIGVLVHGLVIKGGLGFDRFVEIALVGVYAKCGSLDDALKVFYEIPVKSPVAWNAMISGYVWNGLLVEAAEMCQEMCRIGFVMDLVTLRVIAGVGSSLEMPDFCKNLHAYSIKIGLDKDSFIVAELVRLFCKIGEVADLRKLFDRVKKPDASLFSLLISGYHFHSHWTEAIELAKKFLMLGLDTDQGAIVSIINICQSKEEMVPVHAQIVKAGYLAYLSIGNALISSYAKFGAMADAFAIFYEMPVCDVVSWTAIMTGLVKNARFREALECFRGCWESGTDLDQYSIITTINACTGLRAMEKGRQIHALALKLGVEFSSFMVASLLHLYAKCGHMDTASKLFNFTSYRQDLIQTNIMLAGYYWNSQPRRSLDLFSRQHRSGLVPDNFSFSTTLNACAASKSLEMGEQLHCCIMKSGYEYSDIIIGNAIIHLYVKSERMDSACKFFYGMKKWNVNMYAMLMLGYIQERGSDEDVQMFRQIQLSQWHGSKLAFARILRGSAEFTTLSHGKQALASDIKMGFISDVDASVSFHDKIGQIDKAGEILDEMPIGDDTCDPLISSFALGGDGEGTFRGDELYRLQEENQEYHTYMNVLNLNPCVVSQRKKISIHSNVGRHGLWRVVSFDNSTSRKYVECP</sequence>
<comment type="caution">
    <text evidence="1">The sequence shown here is derived from an EMBL/GenBank/DDBJ whole genome shotgun (WGS) entry which is preliminary data.</text>
</comment>
<proteinExistence type="predicted"/>
<reference evidence="2" key="1">
    <citation type="journal article" date="2022" name="Nat. Commun.">
        <title>Chromosome evolution and the genetic basis of agronomically important traits in greater yam.</title>
        <authorList>
            <person name="Bredeson J.V."/>
            <person name="Lyons J.B."/>
            <person name="Oniyinde I.O."/>
            <person name="Okereke N.R."/>
            <person name="Kolade O."/>
            <person name="Nnabue I."/>
            <person name="Nwadili C.O."/>
            <person name="Hribova E."/>
            <person name="Parker M."/>
            <person name="Nwogha J."/>
            <person name="Shu S."/>
            <person name="Carlson J."/>
            <person name="Kariba R."/>
            <person name="Muthemba S."/>
            <person name="Knop K."/>
            <person name="Barton G.J."/>
            <person name="Sherwood A.V."/>
            <person name="Lopez-Montes A."/>
            <person name="Asiedu R."/>
            <person name="Jamnadass R."/>
            <person name="Muchugi A."/>
            <person name="Goodstein D."/>
            <person name="Egesi C.N."/>
            <person name="Featherston J."/>
            <person name="Asfaw A."/>
            <person name="Simpson G.G."/>
            <person name="Dolezel J."/>
            <person name="Hendre P.S."/>
            <person name="Van Deynze A."/>
            <person name="Kumar P.L."/>
            <person name="Obidiegwu J.E."/>
            <person name="Bhattacharjee R."/>
            <person name="Rokhsar D.S."/>
        </authorList>
    </citation>
    <scope>NUCLEOTIDE SEQUENCE [LARGE SCALE GENOMIC DNA]</scope>
    <source>
        <strain evidence="2">cv. TDa95/00328</strain>
    </source>
</reference>